<evidence type="ECO:0000313" key="1">
    <source>
        <dbReference type="EMBL" id="PLA77135.1"/>
    </source>
</evidence>
<organism evidence="1 2">
    <name type="scientific">Ligilactobacillus agilis</name>
    <dbReference type="NCBI Taxonomy" id="1601"/>
    <lineage>
        <taxon>Bacteria</taxon>
        <taxon>Bacillati</taxon>
        <taxon>Bacillota</taxon>
        <taxon>Bacilli</taxon>
        <taxon>Lactobacillales</taxon>
        <taxon>Lactobacillaceae</taxon>
        <taxon>Ligilactobacillus</taxon>
    </lineage>
</organism>
<proteinExistence type="predicted"/>
<dbReference type="Proteomes" id="UP000234579">
    <property type="component" value="Unassembled WGS sequence"/>
</dbReference>
<reference evidence="2" key="1">
    <citation type="submission" date="2017-12" db="EMBL/GenBank/DDBJ databases">
        <authorList>
            <person name="Christensen H."/>
        </authorList>
    </citation>
    <scope>NUCLEOTIDE SEQUENCE [LARGE SCALE GENOMIC DNA]</scope>
    <source>
        <strain evidence="2">268A</strain>
    </source>
</reference>
<gene>
    <name evidence="1" type="ORF">CYR79_02670</name>
</gene>
<sequence>MFKISLALVILALSRLTLSIAHAYRIIKKANHDYNKS</sequence>
<protein>
    <submittedName>
        <fullName evidence="1">Uncharacterized protein</fullName>
    </submittedName>
</protein>
<accession>A0A2I2ACL7</accession>
<evidence type="ECO:0000313" key="2">
    <source>
        <dbReference type="Proteomes" id="UP000234579"/>
    </source>
</evidence>
<comment type="caution">
    <text evidence="1">The sequence shown here is derived from an EMBL/GenBank/DDBJ whole genome shotgun (WGS) entry which is preliminary data.</text>
</comment>
<dbReference type="EMBL" id="PKGI01000012">
    <property type="protein sequence ID" value="PLA77135.1"/>
    <property type="molecule type" value="Genomic_DNA"/>
</dbReference>
<dbReference type="AlphaFoldDB" id="A0A2I2ACL7"/>
<name>A0A2I2ACL7_9LACO</name>